<accession>A0A803MMW4</accession>
<dbReference type="SUPFAM" id="SSF52058">
    <property type="entry name" value="L domain-like"/>
    <property type="match status" value="1"/>
</dbReference>
<dbReference type="EnsemblPlants" id="AUR62032615-RA">
    <property type="protein sequence ID" value="AUR62032615-RA:cds"/>
    <property type="gene ID" value="AUR62032615"/>
</dbReference>
<dbReference type="InterPro" id="IPR056789">
    <property type="entry name" value="LRR_R13L1-DRL21"/>
</dbReference>
<dbReference type="PANTHER" id="PTHR47186:SF3">
    <property type="entry name" value="OS09G0267800 PROTEIN"/>
    <property type="match status" value="1"/>
</dbReference>
<reference evidence="3" key="1">
    <citation type="journal article" date="2017" name="Nature">
        <title>The genome of Chenopodium quinoa.</title>
        <authorList>
            <person name="Jarvis D.E."/>
            <person name="Ho Y.S."/>
            <person name="Lightfoot D.J."/>
            <person name="Schmoeckel S.M."/>
            <person name="Li B."/>
            <person name="Borm T.J.A."/>
            <person name="Ohyanagi H."/>
            <person name="Mineta K."/>
            <person name="Michell C.T."/>
            <person name="Saber N."/>
            <person name="Kharbatia N.M."/>
            <person name="Rupper R.R."/>
            <person name="Sharp A.R."/>
            <person name="Dally N."/>
            <person name="Boughton B.A."/>
            <person name="Woo Y.H."/>
            <person name="Gao G."/>
            <person name="Schijlen E.G.W.M."/>
            <person name="Guo X."/>
            <person name="Momin A.A."/>
            <person name="Negrao S."/>
            <person name="Al-Babili S."/>
            <person name="Gehring C."/>
            <person name="Roessner U."/>
            <person name="Jung C."/>
            <person name="Murphy K."/>
            <person name="Arold S.T."/>
            <person name="Gojobori T."/>
            <person name="van der Linden C.G."/>
            <person name="van Loo E.N."/>
            <person name="Jellen E.N."/>
            <person name="Maughan P.J."/>
            <person name="Tester M."/>
        </authorList>
    </citation>
    <scope>NUCLEOTIDE SEQUENCE [LARGE SCALE GENOMIC DNA]</scope>
    <source>
        <strain evidence="3">cv. PI 614886</strain>
    </source>
</reference>
<dbReference type="Pfam" id="PF23559">
    <property type="entry name" value="WHD_DRP"/>
    <property type="match status" value="1"/>
</dbReference>
<dbReference type="PANTHER" id="PTHR47186">
    <property type="entry name" value="LEUCINE-RICH REPEAT-CONTAINING PROTEIN 57"/>
    <property type="match status" value="1"/>
</dbReference>
<dbReference type="Pfam" id="PF25019">
    <property type="entry name" value="LRR_R13L1-DRL21"/>
    <property type="match status" value="1"/>
</dbReference>
<evidence type="ECO:0000259" key="1">
    <source>
        <dbReference type="Pfam" id="PF23559"/>
    </source>
</evidence>
<dbReference type="Proteomes" id="UP000596660">
    <property type="component" value="Unplaced"/>
</dbReference>
<dbReference type="InterPro" id="IPR032675">
    <property type="entry name" value="LRR_dom_sf"/>
</dbReference>
<name>A0A803MMW4_CHEQI</name>
<evidence type="ECO:0000313" key="3">
    <source>
        <dbReference type="EnsemblPlants" id="AUR62032615-RA:cds"/>
    </source>
</evidence>
<organism evidence="3 4">
    <name type="scientific">Chenopodium quinoa</name>
    <name type="common">Quinoa</name>
    <dbReference type="NCBI Taxonomy" id="63459"/>
    <lineage>
        <taxon>Eukaryota</taxon>
        <taxon>Viridiplantae</taxon>
        <taxon>Streptophyta</taxon>
        <taxon>Embryophyta</taxon>
        <taxon>Tracheophyta</taxon>
        <taxon>Spermatophyta</taxon>
        <taxon>Magnoliopsida</taxon>
        <taxon>eudicotyledons</taxon>
        <taxon>Gunneridae</taxon>
        <taxon>Pentapetalae</taxon>
        <taxon>Caryophyllales</taxon>
        <taxon>Chenopodiaceae</taxon>
        <taxon>Chenopodioideae</taxon>
        <taxon>Atripliceae</taxon>
        <taxon>Chenopodium</taxon>
    </lineage>
</organism>
<dbReference type="OMA" id="MEDMGHI"/>
<evidence type="ECO:0008006" key="5">
    <source>
        <dbReference type="Google" id="ProtNLM"/>
    </source>
</evidence>
<evidence type="ECO:0000313" key="4">
    <source>
        <dbReference type="Proteomes" id="UP000596660"/>
    </source>
</evidence>
<dbReference type="AlphaFoldDB" id="A0A803MMW4"/>
<sequence length="298" mass="33674">MEDMGHIYLNDLVSRSLFGKIPYGGGEFIMHNLIHDMAQLVAGCHKVEKIPYIGLLVRLRHLNIDDTSLKEMPPGIGKLINLQTLHKFAVAIGGGLRELGKLNQLHGRLFIVSGLENVTEVDDAAEAQLCKKENLDGLNLKWGTCTDEVDDKTRIDVVEKLRPHTSIKRCELDGYMGSRFPSWLGDSSFTNMEDLELKKCHKCVCLPPLGQLSSLKSLLVEDMDGIKEEKWVHPSVNYKAFSILETLDMYNCPSLQGNLTSSFAFSYNAENRRIEKYGKAYWSIAQFHLPQLTRGWFT</sequence>
<dbReference type="Gramene" id="AUR62032615-RA">
    <property type="protein sequence ID" value="AUR62032615-RA:cds"/>
    <property type="gene ID" value="AUR62032615"/>
</dbReference>
<feature type="domain" description="Disease resistance protein winged helix" evidence="1">
    <location>
        <begin position="1"/>
        <end position="38"/>
    </location>
</feature>
<keyword evidence="4" id="KW-1185">Reference proteome</keyword>
<dbReference type="Gene3D" id="3.80.10.10">
    <property type="entry name" value="Ribonuclease Inhibitor"/>
    <property type="match status" value="1"/>
</dbReference>
<feature type="domain" description="R13L1/DRL21-like LRR repeat region" evidence="2">
    <location>
        <begin position="96"/>
        <end position="223"/>
    </location>
</feature>
<evidence type="ECO:0000259" key="2">
    <source>
        <dbReference type="Pfam" id="PF25019"/>
    </source>
</evidence>
<proteinExistence type="predicted"/>
<protein>
    <recommendedName>
        <fullName evidence="5">Disease resistance RPP13-like protein 1</fullName>
    </recommendedName>
</protein>
<dbReference type="InterPro" id="IPR058922">
    <property type="entry name" value="WHD_DRP"/>
</dbReference>
<reference evidence="3" key="2">
    <citation type="submission" date="2021-03" db="UniProtKB">
        <authorList>
            <consortium name="EnsemblPlants"/>
        </authorList>
    </citation>
    <scope>IDENTIFICATION</scope>
</reference>